<dbReference type="Gene3D" id="3.40.50.1820">
    <property type="entry name" value="alpha/beta hydrolase"/>
    <property type="match status" value="1"/>
</dbReference>
<dbReference type="AlphaFoldDB" id="A0A7G6YDA3"/>
<name>A0A7G6YDA3_9MICO</name>
<evidence type="ECO:0000313" key="2">
    <source>
        <dbReference type="EMBL" id="QNE36468.1"/>
    </source>
</evidence>
<dbReference type="Proteomes" id="UP000515511">
    <property type="component" value="Chromosome"/>
</dbReference>
<protein>
    <submittedName>
        <fullName evidence="2">Esterase family protein</fullName>
    </submittedName>
</protein>
<sequence>MGTLAWLTLALGLLAAYPAVRFAARGWRFRAGATVRIVILGQVVGLVFILAWCLFAPRPDLGGIGWFAIALASLAIPLALGDALQSAGGLRVLSIALTAVTALAGVAAGALTVAPTLATATVAGKAVPVTEQTLTNGAQLTVRIPPTASGFSARDAHLFVPPGWLRDPSSTRPVVEMMMGQPGNPTLGATLDALHGLGAERLDDAPFVLVVDQLGNVKANPPCSDTSAGKLDTYLSKDVPAWIRGNLPASSDRADWAIAGYSHGGECAAFLGAKHPDVWANVVSISGPDKPGEHRPNYTRDTYYGGSLPAFEATWPKNILASTTYPEKMTGIFIAGALDTHFRPQVEATATAAENAGWKVTYWAVPDATHTQTLEPGLKTAYNQLIGGWVTSGAVPAQADRFLCSPDQDARACGLTQAAAVAGTVAMADLSVLAVFLGAQLLLFFRRGRRLRVDAV</sequence>
<dbReference type="Pfam" id="PF00756">
    <property type="entry name" value="Esterase"/>
    <property type="match status" value="1"/>
</dbReference>
<dbReference type="PANTHER" id="PTHR48098:SF1">
    <property type="entry name" value="DIACYLGLYCEROL ACYLTRANSFERASE_MYCOLYLTRANSFERASE AG85A"/>
    <property type="match status" value="1"/>
</dbReference>
<accession>A0A7G6YDA3</accession>
<proteinExistence type="predicted"/>
<dbReference type="InterPro" id="IPR050583">
    <property type="entry name" value="Mycobacterial_A85_antigen"/>
</dbReference>
<dbReference type="EMBL" id="CP043641">
    <property type="protein sequence ID" value="QNE36468.1"/>
    <property type="molecule type" value="Genomic_DNA"/>
</dbReference>
<feature type="transmembrane region" description="Helical" evidence="1">
    <location>
        <begin position="418"/>
        <end position="445"/>
    </location>
</feature>
<evidence type="ECO:0000256" key="1">
    <source>
        <dbReference type="SAM" id="Phobius"/>
    </source>
</evidence>
<gene>
    <name evidence="2" type="ORF">F1C12_16015</name>
</gene>
<feature type="transmembrane region" description="Helical" evidence="1">
    <location>
        <begin position="61"/>
        <end position="80"/>
    </location>
</feature>
<organism evidence="2 3">
    <name type="scientific">Leifsonia shinshuensis</name>
    <dbReference type="NCBI Taxonomy" id="150026"/>
    <lineage>
        <taxon>Bacteria</taxon>
        <taxon>Bacillati</taxon>
        <taxon>Actinomycetota</taxon>
        <taxon>Actinomycetes</taxon>
        <taxon>Micrococcales</taxon>
        <taxon>Microbacteriaceae</taxon>
        <taxon>Leifsonia</taxon>
    </lineage>
</organism>
<feature type="transmembrane region" description="Helical" evidence="1">
    <location>
        <begin position="33"/>
        <end position="54"/>
    </location>
</feature>
<keyword evidence="1" id="KW-0472">Membrane</keyword>
<keyword evidence="1" id="KW-0812">Transmembrane</keyword>
<dbReference type="SUPFAM" id="SSF53474">
    <property type="entry name" value="alpha/beta-Hydrolases"/>
    <property type="match status" value="1"/>
</dbReference>
<dbReference type="RefSeq" id="WP_185275905.1">
    <property type="nucleotide sequence ID" value="NZ_CP043641.1"/>
</dbReference>
<evidence type="ECO:0000313" key="3">
    <source>
        <dbReference type="Proteomes" id="UP000515511"/>
    </source>
</evidence>
<dbReference type="KEGG" id="lse:F1C12_16015"/>
<dbReference type="InterPro" id="IPR000801">
    <property type="entry name" value="Esterase-like"/>
</dbReference>
<reference evidence="3" key="1">
    <citation type="submission" date="2019-09" db="EMBL/GenBank/DDBJ databases">
        <title>Antimicrobial potential of Antarctic Bacteria.</title>
        <authorList>
            <person name="Benaud N."/>
            <person name="Edwards R.J."/>
            <person name="Ferrari B.C."/>
        </authorList>
    </citation>
    <scope>NUCLEOTIDE SEQUENCE [LARGE SCALE GENOMIC DNA]</scope>
    <source>
        <strain evidence="3">INR9</strain>
    </source>
</reference>
<keyword evidence="1" id="KW-1133">Transmembrane helix</keyword>
<dbReference type="GO" id="GO:0016747">
    <property type="term" value="F:acyltransferase activity, transferring groups other than amino-acyl groups"/>
    <property type="evidence" value="ECO:0007669"/>
    <property type="project" value="TreeGrafter"/>
</dbReference>
<dbReference type="InterPro" id="IPR029058">
    <property type="entry name" value="AB_hydrolase_fold"/>
</dbReference>
<dbReference type="PANTHER" id="PTHR48098">
    <property type="entry name" value="ENTEROCHELIN ESTERASE-RELATED"/>
    <property type="match status" value="1"/>
</dbReference>